<organism evidence="4 5">
    <name type="scientific">Candidatus Terrybacteria bacterium RIFCSPLOWO2_02_42_20</name>
    <dbReference type="NCBI Taxonomy" id="1802370"/>
    <lineage>
        <taxon>Bacteria</taxon>
        <taxon>Candidatus Terryibacteriota</taxon>
    </lineage>
</organism>
<dbReference type="CDD" id="cd01127">
    <property type="entry name" value="TrwB_TraG_TraD_VirD4"/>
    <property type="match status" value="1"/>
</dbReference>
<proteinExistence type="predicted"/>
<name>A0A1G2Q0M9_9BACT</name>
<evidence type="ECO:0000313" key="5">
    <source>
        <dbReference type="Proteomes" id="UP000177649"/>
    </source>
</evidence>
<feature type="domain" description="Type IV secretion system coupling protein TraD DNA-binding" evidence="2">
    <location>
        <begin position="25"/>
        <end position="340"/>
    </location>
</feature>
<dbReference type="PANTHER" id="PTHR30121:SF6">
    <property type="entry name" value="SLR6007 PROTEIN"/>
    <property type="match status" value="1"/>
</dbReference>
<dbReference type="InterPro" id="IPR019476">
    <property type="entry name" value="T4SS_TraD_DNA-bd"/>
</dbReference>
<evidence type="ECO:0000259" key="3">
    <source>
        <dbReference type="Pfam" id="PF23477"/>
    </source>
</evidence>
<dbReference type="STRING" id="1802370.A2Z62_00090"/>
<dbReference type="SUPFAM" id="SSF52540">
    <property type="entry name" value="P-loop containing nucleoside triphosphate hydrolases"/>
    <property type="match status" value="1"/>
</dbReference>
<feature type="domain" description="CxxC-x17-CxxC" evidence="3">
    <location>
        <begin position="458"/>
        <end position="486"/>
    </location>
</feature>
<accession>A0A1G2Q0M9</accession>
<dbReference type="InterPro" id="IPR027417">
    <property type="entry name" value="P-loop_NTPase"/>
</dbReference>
<feature type="region of interest" description="Disordered" evidence="1">
    <location>
        <begin position="550"/>
        <end position="595"/>
    </location>
</feature>
<reference evidence="4 5" key="1">
    <citation type="journal article" date="2016" name="Nat. Commun.">
        <title>Thousands of microbial genomes shed light on interconnected biogeochemical processes in an aquifer system.</title>
        <authorList>
            <person name="Anantharaman K."/>
            <person name="Brown C.T."/>
            <person name="Hug L.A."/>
            <person name="Sharon I."/>
            <person name="Castelle C.J."/>
            <person name="Probst A.J."/>
            <person name="Thomas B.C."/>
            <person name="Singh A."/>
            <person name="Wilkins M.J."/>
            <person name="Karaoz U."/>
            <person name="Brodie E.L."/>
            <person name="Williams K.H."/>
            <person name="Hubbard S.S."/>
            <person name="Banfield J.F."/>
        </authorList>
    </citation>
    <scope>NUCLEOTIDE SEQUENCE [LARGE SCALE GENOMIC DNA]</scope>
</reference>
<sequence>MAENDNKVIYFAETNFRNEKKKFGIKKRDRARHMYVIGKTGVGKTTLLENMAIQDILNGEGVGIVDPHGEFAEKMLKFIPENRIKDVLYFAPHDMDWPIAFNVMENVDPTQRHLVANGLLGVFKKIWPDVWSPRMEYILNNCILALLEYPDSTLLGINRMLSDKNYRDGVVENISDPVVKAFWTNEFAKYSDRFMTEASAAIQNKVGQFISNPLIRNIIGQSKSSFDIRELMDKKKIFLMNLSKGRIGEENSRLIGAMLITKIYLAAMSRVDIPESEREDFYLYVDEFQNFANESFKDILSEARKYRLNLILAHQYIAQMEESIRDAVFGNIGTLITFRVGAYDAETMESEFAPEFEIQDIVGLGFGGIYLKLMIDGMASRPFSAGTLPPIKAVGKTFEEKIIEDSRDQYATSKKEVEEKIAEWHAQIAGEMEAEKKEGGTSVKKSIPHPGKSGDRSQVYEAVCSVCGKKTYVPFQPDGKRAIYCKAHRNAGQQVQHQQKNVRTMNSSFQKSPDLGEETIHLSELGRHKKAEPKLDELRKVLGEVLGDEEEYDYEEKTDMPASEAGMSIKVEEKKPEEKEEKKILKPGEKIKFGQ</sequence>
<feature type="region of interest" description="Disordered" evidence="1">
    <location>
        <begin position="494"/>
        <end position="514"/>
    </location>
</feature>
<feature type="region of interest" description="Disordered" evidence="1">
    <location>
        <begin position="433"/>
        <end position="454"/>
    </location>
</feature>
<gene>
    <name evidence="4" type="ORF">A2Z62_00090</name>
</gene>
<evidence type="ECO:0000313" key="4">
    <source>
        <dbReference type="EMBL" id="OHA54128.1"/>
    </source>
</evidence>
<dbReference type="Pfam" id="PF10412">
    <property type="entry name" value="TrwB_AAD_bind"/>
    <property type="match status" value="1"/>
</dbReference>
<feature type="compositionally biased region" description="Polar residues" evidence="1">
    <location>
        <begin position="494"/>
        <end position="511"/>
    </location>
</feature>
<feature type="compositionally biased region" description="Basic and acidic residues" evidence="1">
    <location>
        <begin position="570"/>
        <end position="595"/>
    </location>
</feature>
<dbReference type="InterPro" id="IPR026363">
    <property type="entry name" value="CxxC-x17-CxxC_dom"/>
</dbReference>
<protein>
    <submittedName>
        <fullName evidence="4">Uncharacterized protein</fullName>
    </submittedName>
</protein>
<dbReference type="InterPro" id="IPR051162">
    <property type="entry name" value="T4SS_component"/>
</dbReference>
<dbReference type="EMBL" id="MHTA01000020">
    <property type="protein sequence ID" value="OHA54128.1"/>
    <property type="molecule type" value="Genomic_DNA"/>
</dbReference>
<dbReference type="Proteomes" id="UP000177649">
    <property type="component" value="Unassembled WGS sequence"/>
</dbReference>
<dbReference type="AlphaFoldDB" id="A0A1G2Q0M9"/>
<evidence type="ECO:0000259" key="2">
    <source>
        <dbReference type="Pfam" id="PF10412"/>
    </source>
</evidence>
<comment type="caution">
    <text evidence="4">The sequence shown here is derived from an EMBL/GenBank/DDBJ whole genome shotgun (WGS) entry which is preliminary data.</text>
</comment>
<dbReference type="PANTHER" id="PTHR30121">
    <property type="entry name" value="UNCHARACTERIZED PROTEIN YJGR-RELATED"/>
    <property type="match status" value="1"/>
</dbReference>
<dbReference type="Pfam" id="PF23477">
    <property type="entry name" value="zf_Tbcl_2"/>
    <property type="match status" value="1"/>
</dbReference>
<dbReference type="NCBIfam" id="TIGR04272">
    <property type="entry name" value="cxxc_cxxc_Mbark"/>
    <property type="match status" value="1"/>
</dbReference>
<dbReference type="Gene3D" id="3.40.50.300">
    <property type="entry name" value="P-loop containing nucleotide triphosphate hydrolases"/>
    <property type="match status" value="2"/>
</dbReference>
<evidence type="ECO:0000256" key="1">
    <source>
        <dbReference type="SAM" id="MobiDB-lite"/>
    </source>
</evidence>